<organism evidence="1 2">
    <name type="scientific">Bauhinia variegata</name>
    <name type="common">Purple orchid tree</name>
    <name type="synonym">Phanera variegata</name>
    <dbReference type="NCBI Taxonomy" id="167791"/>
    <lineage>
        <taxon>Eukaryota</taxon>
        <taxon>Viridiplantae</taxon>
        <taxon>Streptophyta</taxon>
        <taxon>Embryophyta</taxon>
        <taxon>Tracheophyta</taxon>
        <taxon>Spermatophyta</taxon>
        <taxon>Magnoliopsida</taxon>
        <taxon>eudicotyledons</taxon>
        <taxon>Gunneridae</taxon>
        <taxon>Pentapetalae</taxon>
        <taxon>rosids</taxon>
        <taxon>fabids</taxon>
        <taxon>Fabales</taxon>
        <taxon>Fabaceae</taxon>
        <taxon>Cercidoideae</taxon>
        <taxon>Cercideae</taxon>
        <taxon>Bauhiniinae</taxon>
        <taxon>Bauhinia</taxon>
    </lineage>
</organism>
<reference evidence="1 2" key="1">
    <citation type="journal article" date="2022" name="DNA Res.">
        <title>Chromosomal-level genome assembly of the orchid tree Bauhinia variegata (Leguminosae; Cercidoideae) supports the allotetraploid origin hypothesis of Bauhinia.</title>
        <authorList>
            <person name="Zhong Y."/>
            <person name="Chen Y."/>
            <person name="Zheng D."/>
            <person name="Pang J."/>
            <person name="Liu Y."/>
            <person name="Luo S."/>
            <person name="Meng S."/>
            <person name="Qian L."/>
            <person name="Wei D."/>
            <person name="Dai S."/>
            <person name="Zhou R."/>
        </authorList>
    </citation>
    <scope>NUCLEOTIDE SEQUENCE [LARGE SCALE GENOMIC DNA]</scope>
    <source>
        <strain evidence="1">BV-YZ2020</strain>
    </source>
</reference>
<proteinExistence type="predicted"/>
<dbReference type="EMBL" id="CM039437">
    <property type="protein sequence ID" value="KAI4308541.1"/>
    <property type="molecule type" value="Genomic_DNA"/>
</dbReference>
<keyword evidence="2" id="KW-1185">Reference proteome</keyword>
<accession>A0ACB9LH34</accession>
<sequence length="206" mass="23627">MFNMDKKEWLEDMRGNLSMIAALIAAITFQAALNPPGGLVQTITDNERTTYGCSYAYDVYEKTQEYLICPREAVLAIVYSHNYLTFLWCNTISFVASVSAALLLVTGIPLRHRLLMWFLSIAMSASLTFLAITYIEAVLMVTPDPIWDEARKIVRRSMQTWIGLLLLIILFNAIRFLFWLVKKCRKLFNLQKNKRNTSANEEINVA</sequence>
<dbReference type="Proteomes" id="UP000828941">
    <property type="component" value="Chromosome 12"/>
</dbReference>
<gene>
    <name evidence="1" type="ORF">L6164_031600</name>
</gene>
<evidence type="ECO:0000313" key="2">
    <source>
        <dbReference type="Proteomes" id="UP000828941"/>
    </source>
</evidence>
<protein>
    <submittedName>
        <fullName evidence="1">Uncharacterized protein</fullName>
    </submittedName>
</protein>
<evidence type="ECO:0000313" key="1">
    <source>
        <dbReference type="EMBL" id="KAI4308541.1"/>
    </source>
</evidence>
<comment type="caution">
    <text evidence="1">The sequence shown here is derived from an EMBL/GenBank/DDBJ whole genome shotgun (WGS) entry which is preliminary data.</text>
</comment>
<name>A0ACB9LH34_BAUVA</name>